<dbReference type="AlphaFoldDB" id="A0A9W7SR20"/>
<evidence type="ECO:0000313" key="2">
    <source>
        <dbReference type="EMBL" id="KAH9827036.1"/>
    </source>
</evidence>
<evidence type="ECO:0000256" key="1">
    <source>
        <dbReference type="SAM" id="Phobius"/>
    </source>
</evidence>
<feature type="transmembrane region" description="Helical" evidence="1">
    <location>
        <begin position="95"/>
        <end position="114"/>
    </location>
</feature>
<reference evidence="2 3" key="1">
    <citation type="journal article" date="2018" name="IMA Fungus">
        <title>IMA Genome-F 10: Nine draft genome sequences of Claviceps purpurea s.lat., including C. arundinis, C. humidiphila, and C. cf. spartinae, pseudomolecules for the pitch canker pathogen Fusarium circinatum, draft genome of Davidsoniella eucalypti, Grosmannia galeiformis, Quambalaria eucalypti, and Teratosphaeria destructans.</title>
        <authorList>
            <person name="Wingfield B.D."/>
            <person name="Liu M."/>
            <person name="Nguyen H.D."/>
            <person name="Lane F.A."/>
            <person name="Morgan S.W."/>
            <person name="De Vos L."/>
            <person name="Wilken P.M."/>
            <person name="Duong T.A."/>
            <person name="Aylward J."/>
            <person name="Coetzee M.P."/>
            <person name="Dadej K."/>
            <person name="De Beer Z.W."/>
            <person name="Findlay W."/>
            <person name="Havenga M."/>
            <person name="Kolarik M."/>
            <person name="Menzies J.G."/>
            <person name="Naidoo K."/>
            <person name="Pochopski O."/>
            <person name="Shoukouhi P."/>
            <person name="Santana Q.C."/>
            <person name="Seifert K.A."/>
            <person name="Soal N."/>
            <person name="Steenkamp E.T."/>
            <person name="Tatham C.T."/>
            <person name="van der Nest M.A."/>
            <person name="Wingfield M.J."/>
        </authorList>
    </citation>
    <scope>NUCLEOTIDE SEQUENCE [LARGE SCALE GENOMIC DNA]</scope>
    <source>
        <strain evidence="2">CMW44962</strain>
    </source>
</reference>
<keyword evidence="1" id="KW-0812">Transmembrane</keyword>
<name>A0A9W7SR20_9PEZI</name>
<dbReference type="Proteomes" id="UP001138500">
    <property type="component" value="Unassembled WGS sequence"/>
</dbReference>
<reference evidence="2 3" key="2">
    <citation type="journal article" date="2021" name="Curr. Genet.">
        <title>Genetic response to nitrogen starvation in the aggressive Eucalyptus foliar pathogen Teratosphaeria destructans.</title>
        <authorList>
            <person name="Havenga M."/>
            <person name="Wingfield B.D."/>
            <person name="Wingfield M.J."/>
            <person name="Dreyer L.L."/>
            <person name="Roets F."/>
            <person name="Aylward J."/>
        </authorList>
    </citation>
    <scope>NUCLEOTIDE SEQUENCE [LARGE SCALE GENOMIC DNA]</scope>
    <source>
        <strain evidence="2">CMW44962</strain>
    </source>
</reference>
<sequence length="428" mass="46793">MDTIADEQVILDQAQQVLATSEANRAYVHRLPTAEVVNVLRILRAALGHLQGQDELAPEHLDLLGSLVELTSHMVDELVKRNGSSKSSSWAYGKWLYLILAIFLASTVFILARACTWPVAPTTPTILGMPQRPSLDFGCNETNAALDKVKPYIQTAAEEQEFTEVSKYAELLCYATNTTSSLASVFERTDTALATLAAGVDDAGLGMPRFWALFSGGENHVLSGVYNALADLSKQGHCVLQHLLALTQAADFTYRTTTYELAVGRLDDVDSAAHYLDRLALHIERHPGSNEGRSAAVNATHEAAQMLHSAYVRFMIPFAPGPAMDSFFDLGPTTPLLSPLHPNEAVYLSLYGSRIQAWIAQVQDQVRELAQQQGQWSSPWNVTQVRTDEMHLFAVHNNNITAFADAANQSQAFTALTDHGFASPEALV</sequence>
<protein>
    <submittedName>
        <fullName evidence="2">Uncharacterized protein</fullName>
    </submittedName>
</protein>
<organism evidence="2 3">
    <name type="scientific">Teratosphaeria destructans</name>
    <dbReference type="NCBI Taxonomy" id="418781"/>
    <lineage>
        <taxon>Eukaryota</taxon>
        <taxon>Fungi</taxon>
        <taxon>Dikarya</taxon>
        <taxon>Ascomycota</taxon>
        <taxon>Pezizomycotina</taxon>
        <taxon>Dothideomycetes</taxon>
        <taxon>Dothideomycetidae</taxon>
        <taxon>Mycosphaerellales</taxon>
        <taxon>Teratosphaeriaceae</taxon>
        <taxon>Teratosphaeria</taxon>
    </lineage>
</organism>
<dbReference type="EMBL" id="RIBY02001923">
    <property type="protein sequence ID" value="KAH9827036.1"/>
    <property type="molecule type" value="Genomic_DNA"/>
</dbReference>
<keyword evidence="3" id="KW-1185">Reference proteome</keyword>
<comment type="caution">
    <text evidence="2">The sequence shown here is derived from an EMBL/GenBank/DDBJ whole genome shotgun (WGS) entry which is preliminary data.</text>
</comment>
<proteinExistence type="predicted"/>
<gene>
    <name evidence="2" type="ORF">Tdes44962_MAKER03143</name>
</gene>
<keyword evidence="1" id="KW-1133">Transmembrane helix</keyword>
<evidence type="ECO:0000313" key="3">
    <source>
        <dbReference type="Proteomes" id="UP001138500"/>
    </source>
</evidence>
<keyword evidence="1" id="KW-0472">Membrane</keyword>
<accession>A0A9W7SR20</accession>